<dbReference type="Proteomes" id="UP001519460">
    <property type="component" value="Unassembled WGS sequence"/>
</dbReference>
<protein>
    <submittedName>
        <fullName evidence="1">Uncharacterized protein</fullName>
    </submittedName>
</protein>
<accession>A0ABD0JYL1</accession>
<sequence>MCGSTHCRSRLQSWTFYQPSEGYCHVDCGTPPCHLSVTCSHGRVVDHKPRLVEYIVQQTFAELQILSLVEEIVLCVFAELHHVRHNHQQVVSLVD</sequence>
<keyword evidence="2" id="KW-1185">Reference proteome</keyword>
<evidence type="ECO:0000313" key="2">
    <source>
        <dbReference type="Proteomes" id="UP001519460"/>
    </source>
</evidence>
<proteinExistence type="predicted"/>
<comment type="caution">
    <text evidence="1">The sequence shown here is derived from an EMBL/GenBank/DDBJ whole genome shotgun (WGS) entry which is preliminary data.</text>
</comment>
<name>A0ABD0JYL1_9CAEN</name>
<dbReference type="AlphaFoldDB" id="A0ABD0JYL1"/>
<reference evidence="1 2" key="1">
    <citation type="journal article" date="2023" name="Sci. Data">
        <title>Genome assembly of the Korean intertidal mud-creeper Batillaria attramentaria.</title>
        <authorList>
            <person name="Patra A.K."/>
            <person name="Ho P.T."/>
            <person name="Jun S."/>
            <person name="Lee S.J."/>
            <person name="Kim Y."/>
            <person name="Won Y.J."/>
        </authorList>
    </citation>
    <scope>NUCLEOTIDE SEQUENCE [LARGE SCALE GENOMIC DNA]</scope>
    <source>
        <strain evidence="1">Wonlab-2016</strain>
    </source>
</reference>
<organism evidence="1 2">
    <name type="scientific">Batillaria attramentaria</name>
    <dbReference type="NCBI Taxonomy" id="370345"/>
    <lineage>
        <taxon>Eukaryota</taxon>
        <taxon>Metazoa</taxon>
        <taxon>Spiralia</taxon>
        <taxon>Lophotrochozoa</taxon>
        <taxon>Mollusca</taxon>
        <taxon>Gastropoda</taxon>
        <taxon>Caenogastropoda</taxon>
        <taxon>Sorbeoconcha</taxon>
        <taxon>Cerithioidea</taxon>
        <taxon>Batillariidae</taxon>
        <taxon>Batillaria</taxon>
    </lineage>
</organism>
<gene>
    <name evidence="1" type="ORF">BaRGS_00028610</name>
</gene>
<dbReference type="EMBL" id="JACVVK020000287">
    <property type="protein sequence ID" value="KAK7480126.1"/>
    <property type="molecule type" value="Genomic_DNA"/>
</dbReference>
<evidence type="ECO:0000313" key="1">
    <source>
        <dbReference type="EMBL" id="KAK7480126.1"/>
    </source>
</evidence>